<sequence length="142" mass="16631">MHEIRPARTRQGRGFDGDFSYVLYWRLDSLHESKSLSRSDLAYTLDRDGYKITNTTSRHDMVQHSTRAVGCTMNDIYVFLALIPFARCTRQELLKFANDKAVKGVRQDSPSESIISKLRDWDEKQTFRYLDLPPELRERIAK</sequence>
<organism evidence="1 2">
    <name type="scientific">Pseudocercospora musae</name>
    <dbReference type="NCBI Taxonomy" id="113226"/>
    <lineage>
        <taxon>Eukaryota</taxon>
        <taxon>Fungi</taxon>
        <taxon>Dikarya</taxon>
        <taxon>Ascomycota</taxon>
        <taxon>Pezizomycotina</taxon>
        <taxon>Dothideomycetes</taxon>
        <taxon>Dothideomycetidae</taxon>
        <taxon>Mycosphaerellales</taxon>
        <taxon>Mycosphaerellaceae</taxon>
        <taxon>Pseudocercospora</taxon>
    </lineage>
</organism>
<dbReference type="Proteomes" id="UP000073492">
    <property type="component" value="Unassembled WGS sequence"/>
</dbReference>
<keyword evidence="2" id="KW-1185">Reference proteome</keyword>
<evidence type="ECO:0000313" key="2">
    <source>
        <dbReference type="Proteomes" id="UP000073492"/>
    </source>
</evidence>
<evidence type="ECO:0000313" key="1">
    <source>
        <dbReference type="EMBL" id="KXT00741.1"/>
    </source>
</evidence>
<dbReference type="AlphaFoldDB" id="A0A139HE43"/>
<comment type="caution">
    <text evidence="1">The sequence shown here is derived from an EMBL/GenBank/DDBJ whole genome shotgun (WGS) entry which is preliminary data.</text>
</comment>
<gene>
    <name evidence="1" type="ORF">AC579_10222</name>
</gene>
<protein>
    <submittedName>
        <fullName evidence="1">Uncharacterized protein</fullName>
    </submittedName>
</protein>
<dbReference type="OrthoDB" id="62952at2759"/>
<name>A0A139HE43_9PEZI</name>
<dbReference type="EMBL" id="LFZO01000672">
    <property type="protein sequence ID" value="KXT00741.1"/>
    <property type="molecule type" value="Genomic_DNA"/>
</dbReference>
<reference evidence="1 2" key="1">
    <citation type="submission" date="2015-07" db="EMBL/GenBank/DDBJ databases">
        <title>Comparative genomics of the Sigatoka disease complex on banana suggests a link between parallel evolutionary changes in Pseudocercospora fijiensis and Pseudocercospora eumusae and increased virulence on the banana host.</title>
        <authorList>
            <person name="Chang T.-C."/>
            <person name="Salvucci A."/>
            <person name="Crous P.W."/>
            <person name="Stergiopoulos I."/>
        </authorList>
    </citation>
    <scope>NUCLEOTIDE SEQUENCE [LARGE SCALE GENOMIC DNA]</scope>
    <source>
        <strain evidence="1 2">CBS 116634</strain>
    </source>
</reference>
<proteinExistence type="predicted"/>
<accession>A0A139HE43</accession>